<feature type="domain" description="UvrD-like helicase C-terminal" evidence="2">
    <location>
        <begin position="21"/>
        <end position="71"/>
    </location>
</feature>
<sequence>MLVDWLYDYFRELRQQPRKGLYLGTVHSAKGLEFRHVVVLDGGWSTNPEKLSDERRLYYVGMTRAEQTLTLCEFPEGNPFSNQLTEAVMGRTFKGEFLAELEKRYLQLSLKDIDLDYAGRQNPTASIHQLLAALEPGDMLTFKVHEGRYLIQNANGQVVGRTSKSFSLDIEVEECEVAAVLVRNSDRCEEPYRALHRSQEWELVVPKIAGRVVKANARA</sequence>
<organism evidence="3 4">
    <name type="scientific">Pseudomonas cichorii</name>
    <dbReference type="NCBI Taxonomy" id="36746"/>
    <lineage>
        <taxon>Bacteria</taxon>
        <taxon>Pseudomonadati</taxon>
        <taxon>Pseudomonadota</taxon>
        <taxon>Gammaproteobacteria</taxon>
        <taxon>Pseudomonadales</taxon>
        <taxon>Pseudomonadaceae</taxon>
        <taxon>Pseudomonas</taxon>
    </lineage>
</organism>
<reference evidence="3 4" key="1">
    <citation type="submission" date="2020-05" db="EMBL/GenBank/DDBJ databases">
        <title>Genetic diversity of Pseudomonas cichorii.</title>
        <authorList>
            <person name="Tani S."/>
            <person name="Yagi H."/>
            <person name="Hashimoto S."/>
            <person name="Iiyama K."/>
            <person name="Furuya N."/>
        </authorList>
    </citation>
    <scope>NUCLEOTIDE SEQUENCE [LARGE SCALE GENOMIC DNA]</scope>
    <source>
        <strain evidence="3 4">LMG 2162</strain>
    </source>
</reference>
<dbReference type="PANTHER" id="PTHR11070">
    <property type="entry name" value="UVRD / RECB / PCRA DNA HELICASE FAMILY MEMBER"/>
    <property type="match status" value="1"/>
</dbReference>
<dbReference type="SUPFAM" id="SSF52540">
    <property type="entry name" value="P-loop containing nucleoside triphosphate hydrolases"/>
    <property type="match status" value="1"/>
</dbReference>
<evidence type="ECO:0000256" key="1">
    <source>
        <dbReference type="ARBA" id="ARBA00034923"/>
    </source>
</evidence>
<dbReference type="Gene3D" id="3.40.50.300">
    <property type="entry name" value="P-loop containing nucleotide triphosphate hydrolases"/>
    <property type="match status" value="1"/>
</dbReference>
<evidence type="ECO:0000259" key="2">
    <source>
        <dbReference type="Pfam" id="PF13538"/>
    </source>
</evidence>
<keyword evidence="4" id="KW-1185">Reference proteome</keyword>
<name>A0ABQ1DRZ0_PSECI</name>
<accession>A0ABQ1DRZ0</accession>
<dbReference type="InterPro" id="IPR027417">
    <property type="entry name" value="P-loop_NTPase"/>
</dbReference>
<protein>
    <recommendedName>
        <fullName evidence="1">DNA 3'-5' helicase II</fullName>
    </recommendedName>
</protein>
<gene>
    <name evidence="3" type="ORF">PSCICP_36560</name>
</gene>
<dbReference type="PANTHER" id="PTHR11070:SF2">
    <property type="entry name" value="ATP-DEPENDENT DNA HELICASE SRS2"/>
    <property type="match status" value="1"/>
</dbReference>
<dbReference type="InterPro" id="IPR027785">
    <property type="entry name" value="UvrD-like_helicase_C"/>
</dbReference>
<dbReference type="Pfam" id="PF13538">
    <property type="entry name" value="UvrD_C_2"/>
    <property type="match status" value="1"/>
</dbReference>
<comment type="caution">
    <text evidence="3">The sequence shown here is derived from an EMBL/GenBank/DDBJ whole genome shotgun (WGS) entry which is preliminary data.</text>
</comment>
<proteinExistence type="predicted"/>
<evidence type="ECO:0000313" key="3">
    <source>
        <dbReference type="EMBL" id="GFM93684.1"/>
    </source>
</evidence>
<dbReference type="EMBL" id="BLWA01000011">
    <property type="protein sequence ID" value="GFM93684.1"/>
    <property type="molecule type" value="Genomic_DNA"/>
</dbReference>
<dbReference type="InterPro" id="IPR000212">
    <property type="entry name" value="DNA_helicase_UvrD/REP"/>
</dbReference>
<evidence type="ECO:0000313" key="4">
    <source>
        <dbReference type="Proteomes" id="UP000614982"/>
    </source>
</evidence>
<dbReference type="Proteomes" id="UP000614982">
    <property type="component" value="Unassembled WGS sequence"/>
</dbReference>